<name>A0ABU1DF71_9HYPH</name>
<dbReference type="EMBL" id="JADBEO010000013">
    <property type="protein sequence ID" value="MDR4306560.1"/>
    <property type="molecule type" value="Genomic_DNA"/>
</dbReference>
<dbReference type="Proteomes" id="UP001181622">
    <property type="component" value="Unassembled WGS sequence"/>
</dbReference>
<proteinExistence type="predicted"/>
<accession>A0ABU1DF71</accession>
<evidence type="ECO:0000313" key="1">
    <source>
        <dbReference type="EMBL" id="MDR4306560.1"/>
    </source>
</evidence>
<comment type="caution">
    <text evidence="1">The sequence shown here is derived from an EMBL/GenBank/DDBJ whole genome shotgun (WGS) entry which is preliminary data.</text>
</comment>
<dbReference type="RefSeq" id="WP_309390537.1">
    <property type="nucleotide sequence ID" value="NZ_JADBEO010000013.1"/>
</dbReference>
<gene>
    <name evidence="1" type="ORF">IHQ68_08015</name>
</gene>
<evidence type="ECO:0000313" key="2">
    <source>
        <dbReference type="Proteomes" id="UP001181622"/>
    </source>
</evidence>
<reference evidence="1" key="1">
    <citation type="submission" date="2020-10" db="EMBL/GenBank/DDBJ databases">
        <authorList>
            <person name="Abbas A."/>
            <person name="Razzaq R."/>
            <person name="Waqas M."/>
            <person name="Abbas N."/>
            <person name="Nielsen T.K."/>
            <person name="Hansen L.H."/>
            <person name="Hussain S."/>
            <person name="Shahid M."/>
        </authorList>
    </citation>
    <scope>NUCLEOTIDE SEQUENCE</scope>
    <source>
        <strain evidence="1">S14</strain>
    </source>
</reference>
<protein>
    <submittedName>
        <fullName evidence="1">Uncharacterized protein</fullName>
    </submittedName>
</protein>
<organism evidence="1 2">
    <name type="scientific">Chelatococcus sambhunathii</name>
    <dbReference type="NCBI Taxonomy" id="363953"/>
    <lineage>
        <taxon>Bacteria</taxon>
        <taxon>Pseudomonadati</taxon>
        <taxon>Pseudomonadota</taxon>
        <taxon>Alphaproteobacteria</taxon>
        <taxon>Hyphomicrobiales</taxon>
        <taxon>Chelatococcaceae</taxon>
        <taxon>Chelatococcus</taxon>
    </lineage>
</organism>
<sequence length="66" mass="7033">MLEERYIRLVDALVVAAGRACPITGGVDRTALQLALGEAGGIWPDGLLVDVVRAHVDHLRREDAAA</sequence>
<keyword evidence="2" id="KW-1185">Reference proteome</keyword>